<gene>
    <name evidence="3" type="ORF">C8Q69DRAFT_457534</name>
</gene>
<feature type="region of interest" description="Disordered" evidence="1">
    <location>
        <begin position="423"/>
        <end position="467"/>
    </location>
</feature>
<evidence type="ECO:0000313" key="4">
    <source>
        <dbReference type="Proteomes" id="UP000283841"/>
    </source>
</evidence>
<feature type="compositionally biased region" description="Low complexity" evidence="1">
    <location>
        <begin position="182"/>
        <end position="232"/>
    </location>
</feature>
<feature type="compositionally biased region" description="Basic and acidic residues" evidence="1">
    <location>
        <begin position="1088"/>
        <end position="1097"/>
    </location>
</feature>
<feature type="compositionally biased region" description="Basic and acidic residues" evidence="1">
    <location>
        <begin position="701"/>
        <end position="714"/>
    </location>
</feature>
<feature type="region of interest" description="Disordered" evidence="1">
    <location>
        <begin position="360"/>
        <end position="385"/>
    </location>
</feature>
<dbReference type="PANTHER" id="PTHR14625:SF3">
    <property type="entry name" value="MICROCEPHALIN"/>
    <property type="match status" value="1"/>
</dbReference>
<sequence length="1558" mass="170699">MARAANIPASSSPPRAGRGRPRATETATTAAAADAKAAALSKPRRGRPPKARTTAEPKKSTVLKPTASSVAKRNNVVVNNDNDDDDMTDDEIGSIVAKQKTKPASSTVGRAAATTTKATSRVTKTAKSNAQIDSDDDDELAQPEIPKRKVGRPPKTKPVEKESSTPPEVAAPRPRGRPRLNAPKAPAAGAGAGTQRKVTTTRTAATANTEARQTGRGTTLSSLSSVKSSFLKEPAKKKKVTFQDLIDSDDDIPVVAESVPAKKSTAASTMQSGLKAKPVRKAAGSGRGRKPAAAKDTVQPLSPKKATQVAKSSSHAGSDNPDDDELSSAKVEEKALVKSPIRHSENTVLASPIKRINFAAPAFSPRPRASEDIENNENATLRSNRPVEFGDARFMASPARRLPSSPFHFTMKETPRRAMILNKDQADPSAHPEPAALRASPLKASPKKGPLFKQPAGNSPSSSPFKLSLLKSPAKRVCSPFKLALSPEKDRFHKMGDNEDAAETDMISGHRDDGSPRPIGYRRSESVQAKTSDGEVWLDDPFVDAPVETEEEALNMEDEEMPQQQHVTTEAEEEDLEEPVEPAEVEMQQNELRHHHFEVEEAQDEQDTEEPYQIIEVPLETNGENENVVIEELHLSSPSLNLEVFEGQEHLIDRNSPARGGPAQKDGEEGQEEEREEENEETNGPEELHELAAEEPCLDDAVDRPVEQHARSSPEPEMEMQEDVPERQSLTKEEMLQEEQHEDEEAVEQPEQITEESMDVEDAGDDAVMSDSGIPSPYREPTTFEIEEGVDDNEGSEEQEVIQAEEEGEEPSLILEKHLENQENMSPAVEQTGFPSPFSEARMIHLSSPASSVHHSYETEENMEEVQHEPQHIQPSPTMSPAKEVTYEPREEDDAESDTDPVVDTLLFDAKRARRSQVFVQPATPGSVRQRYNEDTIIQGDEDGADLGFTPLAAQLSEWKASTPVESQPRRPRRRGVFSLAGNSRSSLASTRKSTHDHRYRLRKSSSTFRRSSLGLSMFNLESLEVEQEATSAPSVAEIPDAPSPVRELDNTESLDKAEADNAPSDAHVYSDADEAPELENEDLLQEPEEHITDELVHSIQESLNQDILLQSEENVEAWDKDTASEQEDEPAEPLPSAEEDKENDEMAALSLPSTPKRATPGHLRTVHTVSKVPLRPEGVVSPLKVSRKRARSLSSGPATRASPRIRAAMTKSQTSPAVSPRKHSLALRPSQPEYCDQTDEPARADDPPTSAKSRRVSSPVDPFQDAADVPQVLKGVTAFVDVHTTEGEDASGIFIELLTQMGARCVKSWSWNPRASLSPVDGAEPKENRVGITHVIYKDGGVRTLEKVRQAGGLVKCVGVSWVLDCERENRWLDEAHYLVDSSIIPRGGAKRRKSMQPRSLSNVNGTLVKADGPTYPRAGRVSGVDRESVREFIRLTPPSPAKQSPNYQDTFSTPAKDTFSGSSRRLSQQPSTPGQSGFDFNFDFDPSSFSPTTPYYLSKGAKLVQQTCPPKQTREGLFPISGRIEDESSSKLRAKLEAARRKSLAFKPRRESPLKK</sequence>
<feature type="compositionally biased region" description="Basic and acidic residues" evidence="1">
    <location>
        <begin position="724"/>
        <end position="739"/>
    </location>
</feature>
<feature type="compositionally biased region" description="Acidic residues" evidence="1">
    <location>
        <begin position="81"/>
        <end position="92"/>
    </location>
</feature>
<feature type="region of interest" description="Disordered" evidence="1">
    <location>
        <begin position="1389"/>
        <end position="1482"/>
    </location>
</feature>
<dbReference type="InterPro" id="IPR001357">
    <property type="entry name" value="BRCT_dom"/>
</dbReference>
<feature type="region of interest" description="Disordered" evidence="1">
    <location>
        <begin position="1"/>
        <end position="343"/>
    </location>
</feature>
<evidence type="ECO:0000259" key="2">
    <source>
        <dbReference type="PROSITE" id="PS50172"/>
    </source>
</evidence>
<dbReference type="STRING" id="264951.A0A443I1S7"/>
<proteinExistence type="predicted"/>
<feature type="region of interest" description="Disordered" evidence="1">
    <location>
        <begin position="646"/>
        <end position="835"/>
    </location>
</feature>
<feature type="region of interest" description="Disordered" evidence="1">
    <location>
        <begin position="918"/>
        <end position="1004"/>
    </location>
</feature>
<feature type="compositionally biased region" description="Acidic residues" evidence="1">
    <location>
        <begin position="570"/>
        <end position="584"/>
    </location>
</feature>
<dbReference type="Gene3D" id="3.40.50.10190">
    <property type="entry name" value="BRCT domain"/>
    <property type="match status" value="1"/>
</dbReference>
<dbReference type="SUPFAM" id="SSF52113">
    <property type="entry name" value="BRCT domain"/>
    <property type="match status" value="1"/>
</dbReference>
<feature type="compositionally biased region" description="Acidic residues" evidence="1">
    <location>
        <begin position="785"/>
        <end position="810"/>
    </location>
</feature>
<dbReference type="GeneID" id="39599188"/>
<feature type="domain" description="BRCT" evidence="2">
    <location>
        <begin position="1269"/>
        <end position="1381"/>
    </location>
</feature>
<feature type="region of interest" description="Disordered" evidence="1">
    <location>
        <begin position="849"/>
        <end position="903"/>
    </location>
</feature>
<dbReference type="InterPro" id="IPR036420">
    <property type="entry name" value="BRCT_dom_sf"/>
</dbReference>
<feature type="compositionally biased region" description="Acidic residues" evidence="1">
    <location>
        <begin position="1072"/>
        <end position="1087"/>
    </location>
</feature>
<evidence type="ECO:0000313" key="3">
    <source>
        <dbReference type="EMBL" id="RWQ98029.1"/>
    </source>
</evidence>
<feature type="compositionally biased region" description="Low complexity" evidence="1">
    <location>
        <begin position="24"/>
        <end position="41"/>
    </location>
</feature>
<feature type="compositionally biased region" description="Basic and acidic residues" evidence="1">
    <location>
        <begin position="1425"/>
        <end position="1435"/>
    </location>
</feature>
<feature type="region of interest" description="Disordered" evidence="1">
    <location>
        <begin position="500"/>
        <end position="588"/>
    </location>
</feature>
<protein>
    <recommendedName>
        <fullName evidence="2">BRCT domain-containing protein</fullName>
    </recommendedName>
</protein>
<dbReference type="GO" id="GO:0003677">
    <property type="term" value="F:DNA binding"/>
    <property type="evidence" value="ECO:0007669"/>
    <property type="project" value="InterPro"/>
</dbReference>
<feature type="compositionally biased region" description="Low complexity" evidence="1">
    <location>
        <begin position="107"/>
        <end position="128"/>
    </location>
</feature>
<feature type="compositionally biased region" description="Acidic residues" evidence="1">
    <location>
        <begin position="669"/>
        <end position="684"/>
    </location>
</feature>
<dbReference type="PRINTS" id="PR00929">
    <property type="entry name" value="ATHOOK"/>
</dbReference>
<feature type="compositionally biased region" description="Acidic residues" evidence="1">
    <location>
        <begin position="890"/>
        <end position="901"/>
    </location>
</feature>
<dbReference type="SMART" id="SM00384">
    <property type="entry name" value="AT_hook"/>
    <property type="match status" value="4"/>
</dbReference>
<dbReference type="VEuPathDB" id="FungiDB:C8Q69DRAFT_457534"/>
<reference evidence="3 4" key="1">
    <citation type="journal article" date="2018" name="Front. Microbiol.">
        <title>Genomic and genetic insights into a cosmopolitan fungus, Paecilomyces variotii (Eurotiales).</title>
        <authorList>
            <person name="Urquhart A.S."/>
            <person name="Mondo S.J."/>
            <person name="Makela M.R."/>
            <person name="Hane J.K."/>
            <person name="Wiebenga A."/>
            <person name="He G."/>
            <person name="Mihaltcheva S."/>
            <person name="Pangilinan J."/>
            <person name="Lipzen A."/>
            <person name="Barry K."/>
            <person name="de Vries R.P."/>
            <person name="Grigoriev I.V."/>
            <person name="Idnurm A."/>
        </authorList>
    </citation>
    <scope>NUCLEOTIDE SEQUENCE [LARGE SCALE GENOMIC DNA]</scope>
    <source>
        <strain evidence="3 4">CBS 101075</strain>
    </source>
</reference>
<feature type="compositionally biased region" description="Basic and acidic residues" evidence="1">
    <location>
        <begin position="1047"/>
        <end position="1060"/>
    </location>
</feature>
<feature type="compositionally biased region" description="Acidic residues" evidence="1">
    <location>
        <begin position="740"/>
        <end position="765"/>
    </location>
</feature>
<dbReference type="RefSeq" id="XP_028487674.1">
    <property type="nucleotide sequence ID" value="XM_028629911.1"/>
</dbReference>
<feature type="compositionally biased region" description="Acidic residues" evidence="1">
    <location>
        <begin position="1125"/>
        <end position="1146"/>
    </location>
</feature>
<keyword evidence="4" id="KW-1185">Reference proteome</keyword>
<dbReference type="PANTHER" id="PTHR14625">
    <property type="entry name" value="MICROCEPHALIN"/>
    <property type="match status" value="1"/>
</dbReference>
<dbReference type="CDD" id="cd17716">
    <property type="entry name" value="BRCT_microcephalin_rpt1"/>
    <property type="match status" value="1"/>
</dbReference>
<feature type="compositionally biased region" description="Acidic residues" evidence="1">
    <location>
        <begin position="536"/>
        <end position="561"/>
    </location>
</feature>
<dbReference type="Proteomes" id="UP000283841">
    <property type="component" value="Unassembled WGS sequence"/>
</dbReference>
<dbReference type="EMBL" id="RCNU01000002">
    <property type="protein sequence ID" value="RWQ98029.1"/>
    <property type="molecule type" value="Genomic_DNA"/>
</dbReference>
<feature type="compositionally biased region" description="Polar residues" evidence="1">
    <location>
        <begin position="981"/>
        <end position="992"/>
    </location>
</feature>
<name>A0A443I1S7_BYSSP</name>
<evidence type="ECO:0000256" key="1">
    <source>
        <dbReference type="SAM" id="MobiDB-lite"/>
    </source>
</evidence>
<feature type="compositionally biased region" description="Polar residues" evidence="1">
    <location>
        <begin position="1398"/>
        <end position="1407"/>
    </location>
</feature>
<accession>A0A443I1S7</accession>
<dbReference type="InterPro" id="IPR022047">
    <property type="entry name" value="Microcephalin-like"/>
</dbReference>
<dbReference type="InterPro" id="IPR017956">
    <property type="entry name" value="AT_hook_DNA-bd_motif"/>
</dbReference>
<feature type="compositionally biased region" description="Polar residues" evidence="1">
    <location>
        <begin position="1100"/>
        <end position="1113"/>
    </location>
</feature>
<feature type="compositionally biased region" description="Basic residues" evidence="1">
    <location>
        <begin position="993"/>
        <end position="1004"/>
    </location>
</feature>
<feature type="region of interest" description="Disordered" evidence="1">
    <location>
        <begin position="1030"/>
        <end position="1264"/>
    </location>
</feature>
<organism evidence="3 4">
    <name type="scientific">Byssochlamys spectabilis</name>
    <name type="common">Paecilomyces variotii</name>
    <dbReference type="NCBI Taxonomy" id="264951"/>
    <lineage>
        <taxon>Eukaryota</taxon>
        <taxon>Fungi</taxon>
        <taxon>Dikarya</taxon>
        <taxon>Ascomycota</taxon>
        <taxon>Pezizomycotina</taxon>
        <taxon>Eurotiomycetes</taxon>
        <taxon>Eurotiomycetidae</taxon>
        <taxon>Eurotiales</taxon>
        <taxon>Thermoascaceae</taxon>
        <taxon>Paecilomyces</taxon>
    </lineage>
</organism>
<feature type="compositionally biased region" description="Polar residues" evidence="1">
    <location>
        <begin position="1443"/>
        <end position="1477"/>
    </location>
</feature>
<dbReference type="GO" id="GO:0000278">
    <property type="term" value="P:mitotic cell cycle"/>
    <property type="evidence" value="ECO:0007669"/>
    <property type="project" value="TreeGrafter"/>
</dbReference>
<dbReference type="PROSITE" id="PS50172">
    <property type="entry name" value="BRCT"/>
    <property type="match status" value="1"/>
</dbReference>
<comment type="caution">
    <text evidence="3">The sequence shown here is derived from an EMBL/GenBank/DDBJ whole genome shotgun (WGS) entry which is preliminary data.</text>
</comment>